<dbReference type="Gene3D" id="1.10.150.20">
    <property type="entry name" value="5' to 3' exonuclease, C-terminal subdomain"/>
    <property type="match status" value="1"/>
</dbReference>
<dbReference type="HAMAP" id="MF_01113">
    <property type="entry name" value="DNApol_IV"/>
    <property type="match status" value="1"/>
</dbReference>
<dbReference type="GO" id="GO:0042276">
    <property type="term" value="P:error-prone translesion synthesis"/>
    <property type="evidence" value="ECO:0007669"/>
    <property type="project" value="TreeGrafter"/>
</dbReference>
<dbReference type="GO" id="GO:0003684">
    <property type="term" value="F:damaged DNA binding"/>
    <property type="evidence" value="ECO:0007669"/>
    <property type="project" value="InterPro"/>
</dbReference>
<evidence type="ECO:0000256" key="1">
    <source>
        <dbReference type="ARBA" id="ARBA00004496"/>
    </source>
</evidence>
<comment type="subcellular location">
    <subcellularLocation>
        <location evidence="1 15">Cytoplasm</location>
    </subcellularLocation>
</comment>
<dbReference type="InterPro" id="IPR022880">
    <property type="entry name" value="DNApol_IV"/>
</dbReference>
<evidence type="ECO:0000256" key="13">
    <source>
        <dbReference type="ARBA" id="ARBA00023204"/>
    </source>
</evidence>
<dbReference type="NCBIfam" id="NF002677">
    <property type="entry name" value="PRK02406.1"/>
    <property type="match status" value="1"/>
</dbReference>
<dbReference type="GO" id="GO:0003887">
    <property type="term" value="F:DNA-directed DNA polymerase activity"/>
    <property type="evidence" value="ECO:0007669"/>
    <property type="project" value="UniProtKB-UniRule"/>
</dbReference>
<dbReference type="InterPro" id="IPR050116">
    <property type="entry name" value="DNA_polymerase-Y"/>
</dbReference>
<keyword evidence="11 15" id="KW-0239">DNA-directed DNA polymerase</keyword>
<dbReference type="GO" id="GO:0009432">
    <property type="term" value="P:SOS response"/>
    <property type="evidence" value="ECO:0007669"/>
    <property type="project" value="TreeGrafter"/>
</dbReference>
<feature type="site" description="Substrate discrimination" evidence="15">
    <location>
        <position position="5"/>
    </location>
</feature>
<dbReference type="SUPFAM" id="SSF56672">
    <property type="entry name" value="DNA/RNA polymerases"/>
    <property type="match status" value="1"/>
</dbReference>
<keyword evidence="10 15" id="KW-0460">Magnesium</keyword>
<dbReference type="STRING" id="1423745.GCA_001311215_00632"/>
<feature type="domain" description="UmuC" evidence="16">
    <location>
        <begin position="1"/>
        <end position="180"/>
    </location>
</feature>
<evidence type="ECO:0000256" key="2">
    <source>
        <dbReference type="ARBA" id="ARBA00010945"/>
    </source>
</evidence>
<dbReference type="Pfam" id="PF00817">
    <property type="entry name" value="IMS"/>
    <property type="match status" value="1"/>
</dbReference>
<comment type="catalytic activity">
    <reaction evidence="14 15">
        <text>DNA(n) + a 2'-deoxyribonucleoside 5'-triphosphate = DNA(n+1) + diphosphate</text>
        <dbReference type="Rhea" id="RHEA:22508"/>
        <dbReference type="Rhea" id="RHEA-COMP:17339"/>
        <dbReference type="Rhea" id="RHEA-COMP:17340"/>
        <dbReference type="ChEBI" id="CHEBI:33019"/>
        <dbReference type="ChEBI" id="CHEBI:61560"/>
        <dbReference type="ChEBI" id="CHEBI:173112"/>
        <dbReference type="EC" id="2.7.7.7"/>
    </reaction>
</comment>
<dbReference type="PANTHER" id="PTHR11076">
    <property type="entry name" value="DNA REPAIR POLYMERASE UMUC / TRANSFERASE FAMILY MEMBER"/>
    <property type="match status" value="1"/>
</dbReference>
<comment type="caution">
    <text evidence="15">Lacks conserved residue(s) required for the propagation of feature annotation.</text>
</comment>
<gene>
    <name evidence="15" type="primary">dinB</name>
    <name evidence="17" type="ORF">FC87_GL000030</name>
</gene>
<evidence type="ECO:0000256" key="5">
    <source>
        <dbReference type="ARBA" id="ARBA00022679"/>
    </source>
</evidence>
<dbReference type="Gene3D" id="3.30.1490.100">
    <property type="entry name" value="DNA polymerase, Y-family, little finger domain"/>
    <property type="match status" value="1"/>
</dbReference>
<evidence type="ECO:0000256" key="12">
    <source>
        <dbReference type="ARBA" id="ARBA00023125"/>
    </source>
</evidence>
<reference evidence="17 18" key="1">
    <citation type="journal article" date="2015" name="Genome Announc.">
        <title>Expanding the biotechnology potential of lactobacilli through comparative genomics of 213 strains and associated genera.</title>
        <authorList>
            <person name="Sun Z."/>
            <person name="Harris H.M."/>
            <person name="McCann A."/>
            <person name="Guo C."/>
            <person name="Argimon S."/>
            <person name="Zhang W."/>
            <person name="Yang X."/>
            <person name="Jeffery I.B."/>
            <person name="Cooney J.C."/>
            <person name="Kagawa T.F."/>
            <person name="Liu W."/>
            <person name="Song Y."/>
            <person name="Salvetti E."/>
            <person name="Wrobel A."/>
            <person name="Rasinkangas P."/>
            <person name="Parkhill J."/>
            <person name="Rea M.C."/>
            <person name="O'Sullivan O."/>
            <person name="Ritari J."/>
            <person name="Douillard F.P."/>
            <person name="Paul Ross R."/>
            <person name="Yang R."/>
            <person name="Briner A.E."/>
            <person name="Felis G.E."/>
            <person name="de Vos W.M."/>
            <person name="Barrangou R."/>
            <person name="Klaenhammer T.R."/>
            <person name="Caufield P.W."/>
            <person name="Cui Y."/>
            <person name="Zhang H."/>
            <person name="O'Toole P.W."/>
        </authorList>
    </citation>
    <scope>NUCLEOTIDE SEQUENCE [LARGE SCALE GENOMIC DNA]</scope>
    <source>
        <strain evidence="17 18">DSM 22689</strain>
    </source>
</reference>
<dbReference type="InterPro" id="IPR053848">
    <property type="entry name" value="IMS_HHH_1"/>
</dbReference>
<keyword evidence="13 15" id="KW-0234">DNA repair</keyword>
<evidence type="ECO:0000256" key="6">
    <source>
        <dbReference type="ARBA" id="ARBA00022695"/>
    </source>
</evidence>
<comment type="subunit">
    <text evidence="15">Monomer.</text>
</comment>
<keyword evidence="8 15" id="KW-0479">Metal-binding</keyword>
<dbReference type="InterPro" id="IPR043502">
    <property type="entry name" value="DNA/RNA_pol_sf"/>
</dbReference>
<evidence type="ECO:0000256" key="4">
    <source>
        <dbReference type="ARBA" id="ARBA00022490"/>
    </source>
</evidence>
<protein>
    <recommendedName>
        <fullName evidence="15">DNA polymerase IV</fullName>
        <shortName evidence="15">Pol IV</shortName>
        <ecNumber evidence="15">2.7.7.7</ecNumber>
    </recommendedName>
</protein>
<proteinExistence type="inferred from homology"/>
<dbReference type="EMBL" id="AYZI01000001">
    <property type="protein sequence ID" value="KRM92418.1"/>
    <property type="molecule type" value="Genomic_DNA"/>
</dbReference>
<dbReference type="Gene3D" id="3.30.70.270">
    <property type="match status" value="1"/>
</dbReference>
<dbReference type="SUPFAM" id="SSF100879">
    <property type="entry name" value="Lesion bypass DNA polymerase (Y-family), little finger domain"/>
    <property type="match status" value="1"/>
</dbReference>
<dbReference type="PANTHER" id="PTHR11076:SF33">
    <property type="entry name" value="DNA POLYMERASE KAPPA"/>
    <property type="match status" value="1"/>
</dbReference>
<comment type="function">
    <text evidence="15">Poorly processive, error-prone DNA polymerase involved in untargeted mutagenesis. Copies undamaged DNA at stalled replication forks, which arise in vivo from mismatched or misaligned primer ends. These misaligned primers can be extended by PolIV. Exhibits no 3'-5' exonuclease (proofreading) activity. May be involved in translesional synthesis, in conjunction with the beta clamp from PolIII.</text>
</comment>
<keyword evidence="12 15" id="KW-0238">DNA-binding</keyword>
<evidence type="ECO:0000256" key="10">
    <source>
        <dbReference type="ARBA" id="ARBA00022842"/>
    </source>
</evidence>
<dbReference type="CDD" id="cd03586">
    <property type="entry name" value="PolY_Pol_IV_kappa"/>
    <property type="match status" value="1"/>
</dbReference>
<keyword evidence="5 15" id="KW-0808">Transferase</keyword>
<comment type="cofactor">
    <cofactor evidence="15">
        <name>Mg(2+)</name>
        <dbReference type="ChEBI" id="CHEBI:18420"/>
    </cofactor>
    <text evidence="15">Binds 2 magnesium ions per subunit.</text>
</comment>
<dbReference type="EC" id="2.7.7.7" evidence="15"/>
<evidence type="ECO:0000313" key="17">
    <source>
        <dbReference type="EMBL" id="KRM92418.1"/>
    </source>
</evidence>
<dbReference type="InterPro" id="IPR043128">
    <property type="entry name" value="Rev_trsase/Diguanyl_cyclase"/>
</dbReference>
<dbReference type="AlphaFoldDB" id="A0A0R2CMX7"/>
<evidence type="ECO:0000313" key="18">
    <source>
        <dbReference type="Proteomes" id="UP000051586"/>
    </source>
</evidence>
<dbReference type="Pfam" id="PF11799">
    <property type="entry name" value="IMS_C"/>
    <property type="match status" value="1"/>
</dbReference>
<accession>A0A0R2CMX7</accession>
<evidence type="ECO:0000256" key="11">
    <source>
        <dbReference type="ARBA" id="ARBA00022932"/>
    </source>
</evidence>
<name>A0A0R2CMX7_9LACO</name>
<keyword evidence="6 15" id="KW-0548">Nucleotidyltransferase</keyword>
<evidence type="ECO:0000256" key="8">
    <source>
        <dbReference type="ARBA" id="ARBA00022723"/>
    </source>
</evidence>
<feature type="active site" evidence="15">
    <location>
        <position position="99"/>
    </location>
</feature>
<dbReference type="Pfam" id="PF21999">
    <property type="entry name" value="IMS_HHH_1"/>
    <property type="match status" value="1"/>
</dbReference>
<dbReference type="PROSITE" id="PS50173">
    <property type="entry name" value="UMUC"/>
    <property type="match status" value="1"/>
</dbReference>
<dbReference type="GO" id="GO:0005829">
    <property type="term" value="C:cytosol"/>
    <property type="evidence" value="ECO:0007669"/>
    <property type="project" value="TreeGrafter"/>
</dbReference>
<evidence type="ECO:0000256" key="15">
    <source>
        <dbReference type="HAMAP-Rule" id="MF_01113"/>
    </source>
</evidence>
<comment type="caution">
    <text evidence="17">The sequence shown here is derived from an EMBL/GenBank/DDBJ whole genome shotgun (WGS) entry which is preliminary data.</text>
</comment>
<evidence type="ECO:0000256" key="3">
    <source>
        <dbReference type="ARBA" id="ARBA00022457"/>
    </source>
</evidence>
<dbReference type="InterPro" id="IPR001126">
    <property type="entry name" value="UmuC"/>
</dbReference>
<dbReference type="FunFam" id="3.30.1490.100:FF:000004">
    <property type="entry name" value="DNA polymerase IV"/>
    <property type="match status" value="1"/>
</dbReference>
<keyword evidence="4 15" id="KW-0963">Cytoplasm</keyword>
<keyword evidence="9 15" id="KW-0227">DNA damage</keyword>
<dbReference type="GO" id="GO:0000287">
    <property type="term" value="F:magnesium ion binding"/>
    <property type="evidence" value="ECO:0007669"/>
    <property type="project" value="UniProtKB-UniRule"/>
</dbReference>
<evidence type="ECO:0000256" key="9">
    <source>
        <dbReference type="ARBA" id="ARBA00022763"/>
    </source>
</evidence>
<dbReference type="InterPro" id="IPR036775">
    <property type="entry name" value="DNA_pol_Y-fam_lit_finger_sf"/>
</dbReference>
<organism evidence="17 18">
    <name type="scientific">Fructilactobacillus florum DSM 22689 = JCM 16035</name>
    <dbReference type="NCBI Taxonomy" id="1423745"/>
    <lineage>
        <taxon>Bacteria</taxon>
        <taxon>Bacillati</taxon>
        <taxon>Bacillota</taxon>
        <taxon>Bacilli</taxon>
        <taxon>Lactobacillales</taxon>
        <taxon>Lactobacillaceae</taxon>
        <taxon>Fructilactobacillus</taxon>
    </lineage>
</organism>
<sequence>MDAFFASVVEREHPSLQTKPLVIAKDPNLTGGRGVVTTANYRARQFGIHSAMPAEQARRLCPQAVFFQPDFTLFRMVSDQIHQIFHEYTDQIESVALDEAYLDITDNRMNVDNPVWLAHLLQSEIWEKTHLTCSTGISYCKFLAKEASDYQKPAGMTMISEQEALPFLKRLPIQRFRGVGKQTSIKMEQLGIKTGADLYQLSEALLINQFGKLGYILYRRVRGIDDRPVIGQRLRKSLGKEETFRHFLTDLFTIQTVLSRLAKEVCSGLQKSQLHGKTLVLKVRYADFTMRTRRLTRSDFFANDVDELQEAAMQILTTLPSKPGGIRLLGLTVTNLANLHFTNLTLPLEVK</sequence>
<comment type="similarity">
    <text evidence="2 15">Belongs to the DNA polymerase type-Y family.</text>
</comment>
<evidence type="ECO:0000256" key="7">
    <source>
        <dbReference type="ARBA" id="ARBA00022705"/>
    </source>
</evidence>
<evidence type="ECO:0000256" key="14">
    <source>
        <dbReference type="ARBA" id="ARBA00049244"/>
    </source>
</evidence>
<keyword evidence="3 15" id="KW-0515">Mutator protein</keyword>
<dbReference type="InterPro" id="IPR017961">
    <property type="entry name" value="DNA_pol_Y-fam_little_finger"/>
</dbReference>
<dbReference type="GO" id="GO:0006261">
    <property type="term" value="P:DNA-templated DNA replication"/>
    <property type="evidence" value="ECO:0007669"/>
    <property type="project" value="UniProtKB-UniRule"/>
</dbReference>
<evidence type="ECO:0000259" key="16">
    <source>
        <dbReference type="PROSITE" id="PS50173"/>
    </source>
</evidence>
<feature type="binding site" evidence="15">
    <location>
        <position position="98"/>
    </location>
    <ligand>
        <name>Mg(2+)</name>
        <dbReference type="ChEBI" id="CHEBI:18420"/>
    </ligand>
</feature>
<dbReference type="GO" id="GO:0006281">
    <property type="term" value="P:DNA repair"/>
    <property type="evidence" value="ECO:0007669"/>
    <property type="project" value="UniProtKB-UniRule"/>
</dbReference>
<keyword evidence="7 15" id="KW-0235">DNA replication</keyword>
<dbReference type="Proteomes" id="UP000051586">
    <property type="component" value="Unassembled WGS sequence"/>
</dbReference>
<dbReference type="Gene3D" id="3.40.1170.60">
    <property type="match status" value="1"/>
</dbReference>
<dbReference type="PATRIC" id="fig|1423745.4.peg.34"/>